<comment type="caution">
    <text evidence="2">The sequence shown here is derived from an EMBL/GenBank/DDBJ whole genome shotgun (WGS) entry which is preliminary data.</text>
</comment>
<gene>
    <name evidence="2" type="ORF">CAUJ_LOCUS12940</name>
</gene>
<protein>
    <submittedName>
        <fullName evidence="2">Uncharacterized protein</fullName>
    </submittedName>
</protein>
<feature type="compositionally biased region" description="Basic residues" evidence="1">
    <location>
        <begin position="34"/>
        <end position="44"/>
    </location>
</feature>
<accession>A0A8S1HS61</accession>
<organism evidence="2 3">
    <name type="scientific">Caenorhabditis auriculariae</name>
    <dbReference type="NCBI Taxonomy" id="2777116"/>
    <lineage>
        <taxon>Eukaryota</taxon>
        <taxon>Metazoa</taxon>
        <taxon>Ecdysozoa</taxon>
        <taxon>Nematoda</taxon>
        <taxon>Chromadorea</taxon>
        <taxon>Rhabditida</taxon>
        <taxon>Rhabditina</taxon>
        <taxon>Rhabditomorpha</taxon>
        <taxon>Rhabditoidea</taxon>
        <taxon>Rhabditidae</taxon>
        <taxon>Peloderinae</taxon>
        <taxon>Caenorhabditis</taxon>
    </lineage>
</organism>
<keyword evidence="3" id="KW-1185">Reference proteome</keyword>
<evidence type="ECO:0000256" key="1">
    <source>
        <dbReference type="SAM" id="MobiDB-lite"/>
    </source>
</evidence>
<dbReference type="Proteomes" id="UP000835052">
    <property type="component" value="Unassembled WGS sequence"/>
</dbReference>
<proteinExistence type="predicted"/>
<dbReference type="AlphaFoldDB" id="A0A8S1HS61"/>
<sequence length="130" mass="15080">MIRKKTRRSDGSSKRKKKKKKKNRVVSSHQQQQKQKKKKKKKKQIFPVPRLIRLGSRPNLPIEPTICLKRLECVQRGPGNHLRKNAGGGGPKTREIALERVETQAFAMQISDGRRRRFCKSLTDRSGLRK</sequence>
<evidence type="ECO:0000313" key="3">
    <source>
        <dbReference type="Proteomes" id="UP000835052"/>
    </source>
</evidence>
<reference evidence="2" key="1">
    <citation type="submission" date="2020-10" db="EMBL/GenBank/DDBJ databases">
        <authorList>
            <person name="Kikuchi T."/>
        </authorList>
    </citation>
    <scope>NUCLEOTIDE SEQUENCE</scope>
    <source>
        <strain evidence="2">NKZ352</strain>
    </source>
</reference>
<dbReference type="EMBL" id="CAJGYM010000084">
    <property type="protein sequence ID" value="CAD6197030.1"/>
    <property type="molecule type" value="Genomic_DNA"/>
</dbReference>
<feature type="region of interest" description="Disordered" evidence="1">
    <location>
        <begin position="1"/>
        <end position="46"/>
    </location>
</feature>
<evidence type="ECO:0000313" key="2">
    <source>
        <dbReference type="EMBL" id="CAD6197030.1"/>
    </source>
</evidence>
<name>A0A8S1HS61_9PELO</name>
<feature type="compositionally biased region" description="Basic residues" evidence="1">
    <location>
        <begin position="14"/>
        <end position="24"/>
    </location>
</feature>